<dbReference type="GO" id="GO:0042254">
    <property type="term" value="P:ribosome biogenesis"/>
    <property type="evidence" value="ECO:0007669"/>
    <property type="project" value="UniProtKB-ARBA"/>
</dbReference>
<accession>A0A382DNL7</accession>
<dbReference type="NCBIfam" id="TIGR01021">
    <property type="entry name" value="rpsE_bact"/>
    <property type="match status" value="1"/>
</dbReference>
<evidence type="ECO:0000256" key="5">
    <source>
        <dbReference type="ARBA" id="ARBA00023274"/>
    </source>
</evidence>
<reference evidence="8" key="1">
    <citation type="submission" date="2018-05" db="EMBL/GenBank/DDBJ databases">
        <authorList>
            <person name="Lanie J.A."/>
            <person name="Ng W.-L."/>
            <person name="Kazmierczak K.M."/>
            <person name="Andrzejewski T.M."/>
            <person name="Davidsen T.M."/>
            <person name="Wayne K.J."/>
            <person name="Tettelin H."/>
            <person name="Glass J.I."/>
            <person name="Rusch D."/>
            <person name="Podicherti R."/>
            <person name="Tsui H.-C.T."/>
            <person name="Winkler M.E."/>
        </authorList>
    </citation>
    <scope>NUCLEOTIDE SEQUENCE</scope>
</reference>
<keyword evidence="4" id="KW-0689">Ribosomal protein</keyword>
<dbReference type="SUPFAM" id="SSF54211">
    <property type="entry name" value="Ribosomal protein S5 domain 2-like"/>
    <property type="match status" value="1"/>
</dbReference>
<dbReference type="GO" id="GO:0015935">
    <property type="term" value="C:small ribosomal subunit"/>
    <property type="evidence" value="ECO:0007669"/>
    <property type="project" value="InterPro"/>
</dbReference>
<evidence type="ECO:0000256" key="2">
    <source>
        <dbReference type="ARBA" id="ARBA00022730"/>
    </source>
</evidence>
<protein>
    <recommendedName>
        <fullName evidence="7">S5 DRBM domain-containing protein</fullName>
    </recommendedName>
</protein>
<dbReference type="PANTHER" id="PTHR48277:SF1">
    <property type="entry name" value="MITOCHONDRIAL RIBOSOMAL PROTEIN S5"/>
    <property type="match status" value="1"/>
</dbReference>
<dbReference type="PROSITE" id="PS50881">
    <property type="entry name" value="S5_DSRBD"/>
    <property type="match status" value="1"/>
</dbReference>
<dbReference type="GO" id="GO:0003735">
    <property type="term" value="F:structural constituent of ribosome"/>
    <property type="evidence" value="ECO:0007669"/>
    <property type="project" value="InterPro"/>
</dbReference>
<evidence type="ECO:0000256" key="1">
    <source>
        <dbReference type="ARBA" id="ARBA00008945"/>
    </source>
</evidence>
<proteinExistence type="inferred from homology"/>
<dbReference type="InterPro" id="IPR014721">
    <property type="entry name" value="Ribsml_uS5_D2-typ_fold_subgr"/>
</dbReference>
<dbReference type="AlphaFoldDB" id="A0A382DNL7"/>
<dbReference type="InterPro" id="IPR005324">
    <property type="entry name" value="Ribosomal_uS5_C"/>
</dbReference>
<dbReference type="GO" id="GO:0006412">
    <property type="term" value="P:translation"/>
    <property type="evidence" value="ECO:0007669"/>
    <property type="project" value="InterPro"/>
</dbReference>
<dbReference type="SUPFAM" id="SSF54768">
    <property type="entry name" value="dsRNA-binding domain-like"/>
    <property type="match status" value="1"/>
</dbReference>
<feature type="region of interest" description="Disordered" evidence="6">
    <location>
        <begin position="1"/>
        <end position="20"/>
    </location>
</feature>
<evidence type="ECO:0000256" key="6">
    <source>
        <dbReference type="SAM" id="MobiDB-lite"/>
    </source>
</evidence>
<dbReference type="FunFam" id="3.30.230.10:FF:000002">
    <property type="entry name" value="30S ribosomal protein S5"/>
    <property type="match status" value="1"/>
</dbReference>
<dbReference type="Pfam" id="PF03719">
    <property type="entry name" value="Ribosomal_S5_C"/>
    <property type="match status" value="1"/>
</dbReference>
<dbReference type="Gene3D" id="3.30.160.20">
    <property type="match status" value="1"/>
</dbReference>
<comment type="similarity">
    <text evidence="1">Belongs to the universal ribosomal protein uS5 family.</text>
</comment>
<sequence>MQEKQDRRRNKDREEESPITERTVRINRVSKVVKGGRHLSFSALVVVGDGEGRVGIGMGKASAVPDAITKGSAYAQKNMVDIPLKGDTIAHDVSAKFGGSMVMLKPAPPGTGVIAGESVRAVVELVGVKDIVTKVRRSTNPTNVVKATLKGLQMLRDPEVEISRRREYAQRTALAKSDALSQDPLD</sequence>
<dbReference type="EMBL" id="UINC01040335">
    <property type="protein sequence ID" value="SVB40060.1"/>
    <property type="molecule type" value="Genomic_DNA"/>
</dbReference>
<evidence type="ECO:0000313" key="8">
    <source>
        <dbReference type="EMBL" id="SVB40060.1"/>
    </source>
</evidence>
<evidence type="ECO:0000256" key="4">
    <source>
        <dbReference type="ARBA" id="ARBA00022980"/>
    </source>
</evidence>
<dbReference type="Gene3D" id="3.30.230.10">
    <property type="match status" value="1"/>
</dbReference>
<dbReference type="InterPro" id="IPR000851">
    <property type="entry name" value="Ribosomal_uS5"/>
</dbReference>
<dbReference type="InterPro" id="IPR005712">
    <property type="entry name" value="Ribosomal_uS5_bac-type"/>
</dbReference>
<dbReference type="GO" id="GO:0005737">
    <property type="term" value="C:cytoplasm"/>
    <property type="evidence" value="ECO:0007669"/>
    <property type="project" value="UniProtKB-ARBA"/>
</dbReference>
<dbReference type="Pfam" id="PF00333">
    <property type="entry name" value="Ribosomal_S5"/>
    <property type="match status" value="1"/>
</dbReference>
<dbReference type="GO" id="GO:0019843">
    <property type="term" value="F:rRNA binding"/>
    <property type="evidence" value="ECO:0007669"/>
    <property type="project" value="UniProtKB-KW"/>
</dbReference>
<name>A0A382DNL7_9ZZZZ</name>
<feature type="compositionally biased region" description="Basic and acidic residues" evidence="6">
    <location>
        <begin position="1"/>
        <end position="16"/>
    </location>
</feature>
<organism evidence="8">
    <name type="scientific">marine metagenome</name>
    <dbReference type="NCBI Taxonomy" id="408172"/>
    <lineage>
        <taxon>unclassified sequences</taxon>
        <taxon>metagenomes</taxon>
        <taxon>ecological metagenomes</taxon>
    </lineage>
</organism>
<dbReference type="InterPro" id="IPR013810">
    <property type="entry name" value="Ribosomal_uS5_N"/>
</dbReference>
<dbReference type="InterPro" id="IPR020568">
    <property type="entry name" value="Ribosomal_Su5_D2-typ_SF"/>
</dbReference>
<keyword evidence="5" id="KW-0687">Ribonucleoprotein</keyword>
<evidence type="ECO:0000256" key="3">
    <source>
        <dbReference type="ARBA" id="ARBA00022884"/>
    </source>
</evidence>
<feature type="domain" description="S5 DRBM" evidence="7">
    <location>
        <begin position="19"/>
        <end position="82"/>
    </location>
</feature>
<keyword evidence="3" id="KW-0694">RNA-binding</keyword>
<gene>
    <name evidence="8" type="ORF">METZ01_LOCUS192914</name>
</gene>
<dbReference type="HAMAP" id="MF_01307_B">
    <property type="entry name" value="Ribosomal_uS5_B"/>
    <property type="match status" value="1"/>
</dbReference>
<dbReference type="PANTHER" id="PTHR48277">
    <property type="entry name" value="MITOCHONDRIAL RIBOSOMAL PROTEIN S5"/>
    <property type="match status" value="1"/>
</dbReference>
<dbReference type="FunFam" id="3.30.160.20:FF:000001">
    <property type="entry name" value="30S ribosomal protein S5"/>
    <property type="match status" value="1"/>
</dbReference>
<evidence type="ECO:0000259" key="7">
    <source>
        <dbReference type="PROSITE" id="PS50881"/>
    </source>
</evidence>
<keyword evidence="2" id="KW-0699">rRNA-binding</keyword>